<name>A0AAW2BC49_9ROSI</name>
<feature type="region of interest" description="Disordered" evidence="1">
    <location>
        <begin position="1"/>
        <end position="35"/>
    </location>
</feature>
<dbReference type="AlphaFoldDB" id="A0AAW2BC49"/>
<organism evidence="2 3">
    <name type="scientific">Lithocarpus litseifolius</name>
    <dbReference type="NCBI Taxonomy" id="425828"/>
    <lineage>
        <taxon>Eukaryota</taxon>
        <taxon>Viridiplantae</taxon>
        <taxon>Streptophyta</taxon>
        <taxon>Embryophyta</taxon>
        <taxon>Tracheophyta</taxon>
        <taxon>Spermatophyta</taxon>
        <taxon>Magnoliopsida</taxon>
        <taxon>eudicotyledons</taxon>
        <taxon>Gunneridae</taxon>
        <taxon>Pentapetalae</taxon>
        <taxon>rosids</taxon>
        <taxon>fabids</taxon>
        <taxon>Fagales</taxon>
        <taxon>Fagaceae</taxon>
        <taxon>Lithocarpus</taxon>
    </lineage>
</organism>
<accession>A0AAW2BC49</accession>
<dbReference type="Proteomes" id="UP001459277">
    <property type="component" value="Unassembled WGS sequence"/>
</dbReference>
<feature type="region of interest" description="Disordered" evidence="1">
    <location>
        <begin position="73"/>
        <end position="103"/>
    </location>
</feature>
<gene>
    <name evidence="2" type="ORF">SO802_033081</name>
</gene>
<evidence type="ECO:0000313" key="3">
    <source>
        <dbReference type="Proteomes" id="UP001459277"/>
    </source>
</evidence>
<proteinExistence type="predicted"/>
<comment type="caution">
    <text evidence="2">The sequence shown here is derived from an EMBL/GenBank/DDBJ whole genome shotgun (WGS) entry which is preliminary data.</text>
</comment>
<reference evidence="2 3" key="1">
    <citation type="submission" date="2024-01" db="EMBL/GenBank/DDBJ databases">
        <title>A telomere-to-telomere, gap-free genome of sweet tea (Lithocarpus litseifolius).</title>
        <authorList>
            <person name="Zhou J."/>
        </authorList>
    </citation>
    <scope>NUCLEOTIDE SEQUENCE [LARGE SCALE GENOMIC DNA]</scope>
    <source>
        <strain evidence="2">Zhou-2022a</strain>
        <tissue evidence="2">Leaf</tissue>
    </source>
</reference>
<protein>
    <submittedName>
        <fullName evidence="2">Uncharacterized protein</fullName>
    </submittedName>
</protein>
<feature type="compositionally biased region" description="Polar residues" evidence="1">
    <location>
        <begin position="76"/>
        <end position="96"/>
    </location>
</feature>
<evidence type="ECO:0000256" key="1">
    <source>
        <dbReference type="SAM" id="MobiDB-lite"/>
    </source>
</evidence>
<keyword evidence="3" id="KW-1185">Reference proteome</keyword>
<dbReference type="EMBL" id="JAZDWU010000012">
    <property type="protein sequence ID" value="KAK9983556.1"/>
    <property type="molecule type" value="Genomic_DNA"/>
</dbReference>
<evidence type="ECO:0000313" key="2">
    <source>
        <dbReference type="EMBL" id="KAK9983556.1"/>
    </source>
</evidence>
<sequence>MEPSVSTQADGSIATQVDDSTATQADSGSTTPEVVTATQDEAIDAELPPIPPSKVRLDYLVEYKSKIQSLDPIESSPVQAQTRTGTTVDKPNSNRASVLLNLL</sequence>